<evidence type="ECO:0000256" key="1">
    <source>
        <dbReference type="SAM" id="MobiDB-lite"/>
    </source>
</evidence>
<name>A0A3S2MZC2_ORYJA</name>
<reference evidence="2 3" key="1">
    <citation type="submission" date="2018-11" db="EMBL/GenBank/DDBJ databases">
        <authorList>
            <person name="Lopez-Roques C."/>
            <person name="Donnadieu C."/>
            <person name="Bouchez O."/>
            <person name="Klopp C."/>
            <person name="Cabau C."/>
            <person name="Zahm M."/>
        </authorList>
    </citation>
    <scope>NUCLEOTIDE SEQUENCE [LARGE SCALE GENOMIC DNA]</scope>
    <source>
        <strain evidence="2">RS831</strain>
        <tissue evidence="2">Whole body</tissue>
    </source>
</reference>
<feature type="compositionally biased region" description="Low complexity" evidence="1">
    <location>
        <begin position="47"/>
        <end position="60"/>
    </location>
</feature>
<evidence type="ECO:0000313" key="3">
    <source>
        <dbReference type="Proteomes" id="UP000283210"/>
    </source>
</evidence>
<dbReference type="EMBL" id="CM012444">
    <property type="protein sequence ID" value="RVE69977.1"/>
    <property type="molecule type" value="Genomic_DNA"/>
</dbReference>
<accession>A0A3S2MZC2</accession>
<sequence length="103" mass="10481">MIISGFSNEEQRKQRFVFGDVLVSGTISSEDVPALSLCFSRLYLSARSSSAPGSGASESGGPSGTGGGPDARTGAAAVLGGQSLFLQSLSMRASRQSYCGDVP</sequence>
<evidence type="ECO:0000313" key="2">
    <source>
        <dbReference type="EMBL" id="RVE69977.1"/>
    </source>
</evidence>
<dbReference type="AlphaFoldDB" id="A0A3S2MZC2"/>
<feature type="region of interest" description="Disordered" evidence="1">
    <location>
        <begin position="47"/>
        <end position="74"/>
    </location>
</feature>
<reference evidence="2 3" key="2">
    <citation type="submission" date="2019-01" db="EMBL/GenBank/DDBJ databases">
        <title>A chromosome length genome reference of the Java medaka (oryzias javanicus).</title>
        <authorList>
            <person name="Herpin A."/>
            <person name="Takehana Y."/>
            <person name="Naruse K."/>
            <person name="Ansai S."/>
            <person name="Kawaguchi M."/>
        </authorList>
    </citation>
    <scope>NUCLEOTIDE SEQUENCE [LARGE SCALE GENOMIC DNA]</scope>
    <source>
        <strain evidence="2">RS831</strain>
        <tissue evidence="2">Whole body</tissue>
    </source>
</reference>
<organism evidence="2 3">
    <name type="scientific">Oryzias javanicus</name>
    <name type="common">Javanese ricefish</name>
    <name type="synonym">Aplocheilus javanicus</name>
    <dbReference type="NCBI Taxonomy" id="123683"/>
    <lineage>
        <taxon>Eukaryota</taxon>
        <taxon>Metazoa</taxon>
        <taxon>Chordata</taxon>
        <taxon>Craniata</taxon>
        <taxon>Vertebrata</taxon>
        <taxon>Euteleostomi</taxon>
        <taxon>Actinopterygii</taxon>
        <taxon>Neopterygii</taxon>
        <taxon>Teleostei</taxon>
        <taxon>Neoteleostei</taxon>
        <taxon>Acanthomorphata</taxon>
        <taxon>Ovalentaria</taxon>
        <taxon>Atherinomorphae</taxon>
        <taxon>Beloniformes</taxon>
        <taxon>Adrianichthyidae</taxon>
        <taxon>Oryziinae</taxon>
        <taxon>Oryzias</taxon>
    </lineage>
</organism>
<keyword evidence="3" id="KW-1185">Reference proteome</keyword>
<dbReference type="Proteomes" id="UP000283210">
    <property type="component" value="Chromosome 8"/>
</dbReference>
<protein>
    <submittedName>
        <fullName evidence="2">Uncharacterized protein</fullName>
    </submittedName>
</protein>
<proteinExistence type="predicted"/>
<gene>
    <name evidence="2" type="ORF">OJAV_G00083370</name>
</gene>